<organism evidence="8">
    <name type="scientific">Staphylococcus simulans</name>
    <dbReference type="NCBI Taxonomy" id="1286"/>
    <lineage>
        <taxon>Bacteria</taxon>
        <taxon>Bacillati</taxon>
        <taxon>Bacillota</taxon>
        <taxon>Bacilli</taxon>
        <taxon>Bacillales</taxon>
        <taxon>Staphylococcaceae</taxon>
        <taxon>Staphylococcus</taxon>
    </lineage>
</organism>
<sequence>MVQITFGGDPVSLVGNAVEEGQEAPDFTVVNNDLEEVTLADYEGKKKLISAVPSIDTGVCDKQTRKFNEEAASEEGGVVLTISEDLPFAQKRWCAASGLDNVILLSDYQKHSFGKNFGVLIDDLQLLARSVFVLDKNNKVVYKEIVNEGTDFPDFESALKAYRELD</sequence>
<evidence type="ECO:0000256" key="4">
    <source>
        <dbReference type="ARBA" id="ARBA00023157"/>
    </source>
</evidence>
<feature type="domain" description="Thioredoxin" evidence="7">
    <location>
        <begin position="18"/>
        <end position="164"/>
    </location>
</feature>
<dbReference type="InterPro" id="IPR013740">
    <property type="entry name" value="Redoxin"/>
</dbReference>
<dbReference type="RefSeq" id="WP_156666914.1">
    <property type="nucleotide sequence ID" value="NZ_CACRUO010000052.1"/>
</dbReference>
<dbReference type="CDD" id="cd03014">
    <property type="entry name" value="PRX_Atyp2cys"/>
    <property type="match status" value="1"/>
</dbReference>
<name>A0A6N3EA28_STASI</name>
<keyword evidence="3 6" id="KW-0560">Oxidoreductase</keyword>
<comment type="miscellaneous">
    <text evidence="6">The active site is a conserved redox-active cysteine residue, the peroxidatic cysteine (C(P)), which makes the nucleophilic attack on the peroxide substrate. The peroxide oxidizes the C(P)-SH to cysteine sulfenic acid (C(P)-SOH), which then reacts with another cysteine residue, the resolving cysteine (C(R)), to form a disulfide bridge. The disulfide is subsequently reduced by an appropriate electron donor to complete the catalytic cycle. In this atypical 2-Cys peroxiredoxin, C(R) is present in the same subunit to form an intramolecular disulfide. The disulfide is subsequently reduced by thioredoxin.</text>
</comment>
<feature type="disulfide bond" description="Redox-active" evidence="6">
    <location>
        <begin position="60"/>
        <end position="94"/>
    </location>
</feature>
<dbReference type="HAMAP" id="MF_00269">
    <property type="entry name" value="Tpx"/>
    <property type="match status" value="1"/>
</dbReference>
<proteinExistence type="inferred from homology"/>
<dbReference type="InterPro" id="IPR002065">
    <property type="entry name" value="TPX"/>
</dbReference>
<accession>A0A6N3EA28</accession>
<dbReference type="PROSITE" id="PS01265">
    <property type="entry name" value="TPX"/>
    <property type="match status" value="1"/>
</dbReference>
<keyword evidence="1 6" id="KW-0575">Peroxidase</keyword>
<comment type="catalytic activity">
    <reaction evidence="6">
        <text>a hydroperoxide + [thioredoxin]-dithiol = an alcohol + [thioredoxin]-disulfide + H2O</text>
        <dbReference type="Rhea" id="RHEA:62620"/>
        <dbReference type="Rhea" id="RHEA-COMP:10698"/>
        <dbReference type="Rhea" id="RHEA-COMP:10700"/>
        <dbReference type="ChEBI" id="CHEBI:15377"/>
        <dbReference type="ChEBI" id="CHEBI:29950"/>
        <dbReference type="ChEBI" id="CHEBI:30879"/>
        <dbReference type="ChEBI" id="CHEBI:35924"/>
        <dbReference type="ChEBI" id="CHEBI:50058"/>
        <dbReference type="EC" id="1.11.1.24"/>
    </reaction>
</comment>
<evidence type="ECO:0000256" key="3">
    <source>
        <dbReference type="ARBA" id="ARBA00023002"/>
    </source>
</evidence>
<evidence type="ECO:0000313" key="8">
    <source>
        <dbReference type="EMBL" id="VYU37910.1"/>
    </source>
</evidence>
<dbReference type="EMBL" id="CACRUO010000052">
    <property type="protein sequence ID" value="VYU37910.1"/>
    <property type="molecule type" value="Genomic_DNA"/>
</dbReference>
<feature type="active site" description="Cysteine sulfenic acid (-SOH) intermediate" evidence="6">
    <location>
        <position position="60"/>
    </location>
</feature>
<dbReference type="AlphaFoldDB" id="A0A6N3EA28"/>
<dbReference type="PROSITE" id="PS51352">
    <property type="entry name" value="THIOREDOXIN_2"/>
    <property type="match status" value="1"/>
</dbReference>
<dbReference type="PANTHER" id="PTHR43110:SF1">
    <property type="entry name" value="THIOL PEROXIDASE"/>
    <property type="match status" value="1"/>
</dbReference>
<dbReference type="NCBIfam" id="NF001808">
    <property type="entry name" value="PRK00522.1"/>
    <property type="match status" value="1"/>
</dbReference>
<evidence type="ECO:0000256" key="6">
    <source>
        <dbReference type="HAMAP-Rule" id="MF_00269"/>
    </source>
</evidence>
<evidence type="ECO:0000256" key="2">
    <source>
        <dbReference type="ARBA" id="ARBA00022862"/>
    </source>
</evidence>
<dbReference type="Pfam" id="PF08534">
    <property type="entry name" value="Redoxin"/>
    <property type="match status" value="1"/>
</dbReference>
<keyword evidence="2 6" id="KW-0049">Antioxidant</keyword>
<gene>
    <name evidence="6 8" type="primary">tpx</name>
    <name evidence="8" type="ORF">SSLFYP27_02037</name>
</gene>
<dbReference type="InterPro" id="IPR018219">
    <property type="entry name" value="Tpx_CS"/>
</dbReference>
<dbReference type="SUPFAM" id="SSF52833">
    <property type="entry name" value="Thioredoxin-like"/>
    <property type="match status" value="1"/>
</dbReference>
<dbReference type="InterPro" id="IPR013766">
    <property type="entry name" value="Thioredoxin_domain"/>
</dbReference>
<comment type="similarity">
    <text evidence="6">Belongs to the peroxiredoxin family. Tpx subfamily.</text>
</comment>
<evidence type="ECO:0000256" key="5">
    <source>
        <dbReference type="ARBA" id="ARBA00023284"/>
    </source>
</evidence>
<reference evidence="8" key="1">
    <citation type="submission" date="2019-11" db="EMBL/GenBank/DDBJ databases">
        <authorList>
            <person name="Feng L."/>
        </authorList>
    </citation>
    <scope>NUCLEOTIDE SEQUENCE</scope>
    <source>
        <strain evidence="8">SsimulansLFYP27</strain>
    </source>
</reference>
<keyword evidence="5 6" id="KW-0676">Redox-active center</keyword>
<dbReference type="GO" id="GO:0008379">
    <property type="term" value="F:thioredoxin peroxidase activity"/>
    <property type="evidence" value="ECO:0007669"/>
    <property type="project" value="UniProtKB-UniRule"/>
</dbReference>
<dbReference type="InterPro" id="IPR050455">
    <property type="entry name" value="Tpx_Peroxidase_subfamily"/>
</dbReference>
<keyword evidence="4 6" id="KW-1015">Disulfide bond</keyword>
<dbReference type="InterPro" id="IPR036249">
    <property type="entry name" value="Thioredoxin-like_sf"/>
</dbReference>
<dbReference type="PANTHER" id="PTHR43110">
    <property type="entry name" value="THIOL PEROXIDASE"/>
    <property type="match status" value="1"/>
</dbReference>
<comment type="function">
    <text evidence="6">Thiol-specific peroxidase that catalyzes the reduction of hydrogen peroxide and organic hydroperoxides to water and alcohols, respectively. Plays a role in cell protection against oxidative stress by detoxifying peroxides.</text>
</comment>
<evidence type="ECO:0000256" key="1">
    <source>
        <dbReference type="ARBA" id="ARBA00022559"/>
    </source>
</evidence>
<evidence type="ECO:0000259" key="7">
    <source>
        <dbReference type="PROSITE" id="PS51352"/>
    </source>
</evidence>
<comment type="subunit">
    <text evidence="6">Homodimer.</text>
</comment>
<protein>
    <recommendedName>
        <fullName evidence="6">Thiol peroxidase</fullName>
        <shortName evidence="6">Tpx</shortName>
        <ecNumber evidence="6">1.11.1.24</ecNumber>
    </recommendedName>
    <alternativeName>
        <fullName evidence="6">Peroxiredoxin tpx</fullName>
        <shortName evidence="6">Prx</shortName>
    </alternativeName>
    <alternativeName>
        <fullName evidence="6">Thioredoxin peroxidase</fullName>
    </alternativeName>
    <alternativeName>
        <fullName evidence="6">Thioredoxin-dependent peroxiredoxin</fullName>
    </alternativeName>
</protein>
<dbReference type="Gene3D" id="3.40.30.10">
    <property type="entry name" value="Glutaredoxin"/>
    <property type="match status" value="1"/>
</dbReference>
<dbReference type="EC" id="1.11.1.24" evidence="6"/>